<keyword evidence="2" id="KW-1185">Reference proteome</keyword>
<protein>
    <submittedName>
        <fullName evidence="1">Uncharacterized protein</fullName>
    </submittedName>
</protein>
<dbReference type="KEGG" id="ccos:Pan44_08500"/>
<organism evidence="1 2">
    <name type="scientific">Caulifigura coniformis</name>
    <dbReference type="NCBI Taxonomy" id="2527983"/>
    <lineage>
        <taxon>Bacteria</taxon>
        <taxon>Pseudomonadati</taxon>
        <taxon>Planctomycetota</taxon>
        <taxon>Planctomycetia</taxon>
        <taxon>Planctomycetales</taxon>
        <taxon>Planctomycetaceae</taxon>
        <taxon>Caulifigura</taxon>
    </lineage>
</organism>
<name>A0A517S9N1_9PLAN</name>
<reference evidence="1 2" key="1">
    <citation type="submission" date="2019-02" db="EMBL/GenBank/DDBJ databases">
        <title>Deep-cultivation of Planctomycetes and their phenomic and genomic characterization uncovers novel biology.</title>
        <authorList>
            <person name="Wiegand S."/>
            <person name="Jogler M."/>
            <person name="Boedeker C."/>
            <person name="Pinto D."/>
            <person name="Vollmers J."/>
            <person name="Rivas-Marin E."/>
            <person name="Kohn T."/>
            <person name="Peeters S.H."/>
            <person name="Heuer A."/>
            <person name="Rast P."/>
            <person name="Oberbeckmann S."/>
            <person name="Bunk B."/>
            <person name="Jeske O."/>
            <person name="Meyerdierks A."/>
            <person name="Storesund J.E."/>
            <person name="Kallscheuer N."/>
            <person name="Luecker S."/>
            <person name="Lage O.M."/>
            <person name="Pohl T."/>
            <person name="Merkel B.J."/>
            <person name="Hornburger P."/>
            <person name="Mueller R.-W."/>
            <person name="Bruemmer F."/>
            <person name="Labrenz M."/>
            <person name="Spormann A.M."/>
            <person name="Op den Camp H."/>
            <person name="Overmann J."/>
            <person name="Amann R."/>
            <person name="Jetten M.S.M."/>
            <person name="Mascher T."/>
            <person name="Medema M.H."/>
            <person name="Devos D.P."/>
            <person name="Kaster A.-K."/>
            <person name="Ovreas L."/>
            <person name="Rohde M."/>
            <person name="Galperin M.Y."/>
            <person name="Jogler C."/>
        </authorList>
    </citation>
    <scope>NUCLEOTIDE SEQUENCE [LARGE SCALE GENOMIC DNA]</scope>
    <source>
        <strain evidence="1 2">Pan44</strain>
    </source>
</reference>
<gene>
    <name evidence="1" type="ORF">Pan44_08500</name>
</gene>
<dbReference type="EMBL" id="CP036271">
    <property type="protein sequence ID" value="QDT52837.1"/>
    <property type="molecule type" value="Genomic_DNA"/>
</dbReference>
<sequence>MGGQSQIECRLANRKFGPTRSKWINLPGGTIFEPGPRIAFKEALKEAIGPILPTRRVAPPGVCRLGYRLFRLG</sequence>
<evidence type="ECO:0000313" key="1">
    <source>
        <dbReference type="EMBL" id="QDT52837.1"/>
    </source>
</evidence>
<dbReference type="AlphaFoldDB" id="A0A517S9N1"/>
<dbReference type="InParanoid" id="A0A517S9N1"/>
<evidence type="ECO:0000313" key="2">
    <source>
        <dbReference type="Proteomes" id="UP000315700"/>
    </source>
</evidence>
<accession>A0A517S9N1</accession>
<dbReference type="Proteomes" id="UP000315700">
    <property type="component" value="Chromosome"/>
</dbReference>
<proteinExistence type="predicted"/>